<dbReference type="Gene3D" id="1.20.141.10">
    <property type="entry name" value="Chitosanase, subunit A, domain 1"/>
    <property type="match status" value="1"/>
</dbReference>
<name>A0A212K626_9BACT</name>
<sequence>MADFDVAHNFTAKWEGGLTDHPADPGQITKYGVSLRWLRSLGHDLGDIDGDGDIDADDVRALTFQQAKHLFKTRFWDAYSLGVLPQVVATCHYDCTVNVGPRQATLLTQRACNTLVGPYGVRLVVDGIFGNATRSFLAMNATPTLILAMMAQREDFYERLAVQKPDLQVFLRGWLNRCTDLRRFLGVGA</sequence>
<feature type="domain" description="TtsA-like Glycoside hydrolase family 108" evidence="1">
    <location>
        <begin position="10"/>
        <end position="100"/>
    </location>
</feature>
<dbReference type="InterPro" id="IPR023346">
    <property type="entry name" value="Lysozyme-like_dom_sf"/>
</dbReference>
<dbReference type="EMBL" id="FLUP01000001">
    <property type="protein sequence ID" value="SBW07190.1"/>
    <property type="molecule type" value="Genomic_DNA"/>
</dbReference>
<protein>
    <submittedName>
        <fullName evidence="3">Uncharacterized protein</fullName>
    </submittedName>
</protein>
<proteinExistence type="predicted"/>
<dbReference type="RefSeq" id="WP_296936439.1">
    <property type="nucleotide sequence ID" value="NZ_LT598928.1"/>
</dbReference>
<accession>A0A212K626</accession>
<dbReference type="InterPro" id="IPR018247">
    <property type="entry name" value="EF_Hand_1_Ca_BS"/>
</dbReference>
<dbReference type="InterPro" id="IPR018537">
    <property type="entry name" value="Peptidoglycan-bd_3"/>
</dbReference>
<dbReference type="SUPFAM" id="SSF53955">
    <property type="entry name" value="Lysozyme-like"/>
    <property type="match status" value="1"/>
</dbReference>
<feature type="domain" description="Peptidoglycan binding" evidence="2">
    <location>
        <begin position="106"/>
        <end position="178"/>
    </location>
</feature>
<evidence type="ECO:0000313" key="3">
    <source>
        <dbReference type="EMBL" id="SBW07190.1"/>
    </source>
</evidence>
<dbReference type="AlphaFoldDB" id="A0A212K626"/>
<evidence type="ECO:0000259" key="1">
    <source>
        <dbReference type="Pfam" id="PF05838"/>
    </source>
</evidence>
<dbReference type="PROSITE" id="PS00018">
    <property type="entry name" value="EF_HAND_1"/>
    <property type="match status" value="1"/>
</dbReference>
<evidence type="ECO:0000259" key="2">
    <source>
        <dbReference type="Pfam" id="PF09374"/>
    </source>
</evidence>
<dbReference type="InterPro" id="IPR008565">
    <property type="entry name" value="TtsA-like_GH18_dom"/>
</dbReference>
<dbReference type="Pfam" id="PF05838">
    <property type="entry name" value="Glyco_hydro_108"/>
    <property type="match status" value="1"/>
</dbReference>
<organism evidence="3">
    <name type="scientific">uncultured Desulfovibrio sp</name>
    <dbReference type="NCBI Taxonomy" id="167968"/>
    <lineage>
        <taxon>Bacteria</taxon>
        <taxon>Pseudomonadati</taxon>
        <taxon>Thermodesulfobacteriota</taxon>
        <taxon>Desulfovibrionia</taxon>
        <taxon>Desulfovibrionales</taxon>
        <taxon>Desulfovibrionaceae</taxon>
        <taxon>Desulfovibrio</taxon>
        <taxon>environmental samples</taxon>
    </lineage>
</organism>
<dbReference type="Pfam" id="PF09374">
    <property type="entry name" value="PG_binding_3"/>
    <property type="match status" value="1"/>
</dbReference>
<gene>
    <name evidence="3" type="ORF">KM92DES2_12301</name>
</gene>
<reference evidence="3" key="1">
    <citation type="submission" date="2016-04" db="EMBL/GenBank/DDBJ databases">
        <authorList>
            <person name="Evans L.H."/>
            <person name="Alamgir A."/>
            <person name="Owens N."/>
            <person name="Weber N.D."/>
            <person name="Virtaneva K."/>
            <person name="Barbian K."/>
            <person name="Babar A."/>
            <person name="Rosenke K."/>
        </authorList>
    </citation>
    <scope>NUCLEOTIDE SEQUENCE</scope>
    <source>
        <strain evidence="3">92-2</strain>
    </source>
</reference>